<keyword evidence="6 8" id="KW-0408">Iron</keyword>
<dbReference type="FunFam" id="3.80.30.20:FF:000001">
    <property type="entry name" value="tRNA-2-methylthio-N(6)-dimethylallyladenosine synthase 2"/>
    <property type="match status" value="1"/>
</dbReference>
<dbReference type="SFLD" id="SFLDF00274">
    <property type="entry name" value="ribosomal_protein_S12_methylth"/>
    <property type="match status" value="1"/>
</dbReference>
<dbReference type="GO" id="GO:0140101">
    <property type="term" value="F:catalytic activity, acting on a tRNA"/>
    <property type="evidence" value="ECO:0007669"/>
    <property type="project" value="UniProtKB-ARBA"/>
</dbReference>
<evidence type="ECO:0000256" key="2">
    <source>
        <dbReference type="ARBA" id="ARBA00022490"/>
    </source>
</evidence>
<dbReference type="InterPro" id="IPR002792">
    <property type="entry name" value="TRAM_dom"/>
</dbReference>
<dbReference type="InterPro" id="IPR005840">
    <property type="entry name" value="Ribosomal_uS12_MeSTrfase_RimO"/>
</dbReference>
<gene>
    <name evidence="8 12" type="primary">rimO</name>
    <name evidence="12" type="ORF">LKD37_15155</name>
</gene>
<dbReference type="InterPro" id="IPR006638">
    <property type="entry name" value="Elp3/MiaA/NifB-like_rSAM"/>
</dbReference>
<dbReference type="GO" id="GO:0046872">
    <property type="term" value="F:metal ion binding"/>
    <property type="evidence" value="ECO:0007669"/>
    <property type="project" value="UniProtKB-KW"/>
</dbReference>
<keyword evidence="3 8" id="KW-0808">Transferase</keyword>
<feature type="binding site" evidence="8">
    <location>
        <position position="80"/>
    </location>
    <ligand>
        <name>[4Fe-4S] cluster</name>
        <dbReference type="ChEBI" id="CHEBI:49883"/>
        <label>1</label>
    </ligand>
</feature>
<dbReference type="PROSITE" id="PS51918">
    <property type="entry name" value="RADICAL_SAM"/>
    <property type="match status" value="1"/>
</dbReference>
<dbReference type="GO" id="GO:0005840">
    <property type="term" value="C:ribosome"/>
    <property type="evidence" value="ECO:0007669"/>
    <property type="project" value="UniProtKB-KW"/>
</dbReference>
<keyword evidence="2 8" id="KW-0963">Cytoplasm</keyword>
<keyword evidence="13" id="KW-1185">Reference proteome</keyword>
<dbReference type="Gene3D" id="3.80.30.20">
    <property type="entry name" value="tm_1862 like domain"/>
    <property type="match status" value="1"/>
</dbReference>
<feature type="domain" description="MTTase N-terminal" evidence="10">
    <location>
        <begin position="1"/>
        <end position="117"/>
    </location>
</feature>
<feature type="binding site" evidence="8">
    <location>
        <position position="46"/>
    </location>
    <ligand>
        <name>[4Fe-4S] cluster</name>
        <dbReference type="ChEBI" id="CHEBI:49883"/>
        <label>1</label>
    </ligand>
</feature>
<dbReference type="RefSeq" id="WP_302929952.1">
    <property type="nucleotide sequence ID" value="NZ_JAJEPW010000074.1"/>
</dbReference>
<organism evidence="12 13">
    <name type="scientific">Brotocaccenecus cirricatena</name>
    <dbReference type="NCBI Taxonomy" id="3064195"/>
    <lineage>
        <taxon>Bacteria</taxon>
        <taxon>Bacillati</taxon>
        <taxon>Bacillota</taxon>
        <taxon>Clostridia</taxon>
        <taxon>Eubacteriales</taxon>
        <taxon>Oscillospiraceae</taxon>
        <taxon>Brotocaccenecus</taxon>
    </lineage>
</organism>
<feature type="domain" description="Radical SAM core" evidence="11">
    <location>
        <begin position="139"/>
        <end position="370"/>
    </location>
</feature>
<dbReference type="GO" id="GO:0051539">
    <property type="term" value="F:4 iron, 4 sulfur cluster binding"/>
    <property type="evidence" value="ECO:0007669"/>
    <property type="project" value="UniProtKB-UniRule"/>
</dbReference>
<comment type="subcellular location">
    <subcellularLocation>
        <location evidence="8">Cytoplasm</location>
    </subcellularLocation>
</comment>
<reference evidence="12" key="1">
    <citation type="submission" date="2021-10" db="EMBL/GenBank/DDBJ databases">
        <title>Anaerobic single-cell dispensing facilitates the cultivation of human gut bacteria.</title>
        <authorList>
            <person name="Afrizal A."/>
        </authorList>
    </citation>
    <scope>NUCLEOTIDE SEQUENCE</scope>
    <source>
        <strain evidence="12">CLA-AA-H272</strain>
    </source>
</reference>
<sequence>MNVSFVSLGCDKNRVNTEQMMALCLQAGITVQEDCPGSDVVVINTCGFIDSAKSEAIDTILSAAQLKDAGEIQKILVTGCLSQRYQADILEELPEIDGIMGTGCFGDIVPALEQVMEGRECRHFADINGPVEELPRVLSTPRHYAYLRIAEGCSNRCAYCVIPSLRGNYRSRRMEEILAEARALAEDGVRECIVIAQDITRYGVDLYGERRLPQLLRELCKLPFHWVRLHYLYPDNLSDELIDTIAGEEKICNYLDIPIQHCNDAVLKAMRRRETKAGLEALFADLRRRIPGVVLRTSLITGLPYEDEAAFEELCSFLGEQKLQRVGAFAYSPEEGTPAAKMLNRVDTEEAQRRAELVMEVQSQVMDQFNDSRMGDTVEVLCDGWDGQSMSYVGRSYAESPGIDGNIYFTSDQPVEAGDFVRVRITGAMDGELTGERTEE</sequence>
<dbReference type="Gene3D" id="3.40.50.12160">
    <property type="entry name" value="Methylthiotransferase, N-terminal domain"/>
    <property type="match status" value="1"/>
</dbReference>
<dbReference type="InterPro" id="IPR012340">
    <property type="entry name" value="NA-bd_OB-fold"/>
</dbReference>
<dbReference type="PROSITE" id="PS51449">
    <property type="entry name" value="MTTASE_N"/>
    <property type="match status" value="1"/>
</dbReference>
<evidence type="ECO:0000259" key="9">
    <source>
        <dbReference type="PROSITE" id="PS50926"/>
    </source>
</evidence>
<dbReference type="NCBIfam" id="TIGR01125">
    <property type="entry name" value="30S ribosomal protein S12 methylthiotransferase RimO"/>
    <property type="match status" value="1"/>
</dbReference>
<feature type="binding site" evidence="8">
    <location>
        <position position="10"/>
    </location>
    <ligand>
        <name>[4Fe-4S] cluster</name>
        <dbReference type="ChEBI" id="CHEBI:49883"/>
        <label>1</label>
    </ligand>
</feature>
<dbReference type="AlphaFoldDB" id="A0AAE3AIA7"/>
<dbReference type="InterPro" id="IPR005839">
    <property type="entry name" value="Methylthiotransferase"/>
</dbReference>
<name>A0AAE3AIA7_9FIRM</name>
<comment type="caution">
    <text evidence="12">The sequence shown here is derived from an EMBL/GenBank/DDBJ whole genome shotgun (WGS) entry which is preliminary data.</text>
</comment>
<evidence type="ECO:0000256" key="7">
    <source>
        <dbReference type="ARBA" id="ARBA00023014"/>
    </source>
</evidence>
<evidence type="ECO:0000256" key="5">
    <source>
        <dbReference type="ARBA" id="ARBA00022723"/>
    </source>
</evidence>
<evidence type="ECO:0000256" key="3">
    <source>
        <dbReference type="ARBA" id="ARBA00022679"/>
    </source>
</evidence>
<evidence type="ECO:0000256" key="4">
    <source>
        <dbReference type="ARBA" id="ARBA00022691"/>
    </source>
</evidence>
<feature type="domain" description="TRAM" evidence="9">
    <location>
        <begin position="371"/>
        <end position="439"/>
    </location>
</feature>
<evidence type="ECO:0000256" key="1">
    <source>
        <dbReference type="ARBA" id="ARBA00022485"/>
    </source>
</evidence>
<feature type="binding site" evidence="8">
    <location>
        <position position="160"/>
    </location>
    <ligand>
        <name>[4Fe-4S] cluster</name>
        <dbReference type="ChEBI" id="CHEBI:49883"/>
        <label>2</label>
        <note>4Fe-4S-S-AdoMet</note>
    </ligand>
</feature>
<dbReference type="SMART" id="SM00729">
    <property type="entry name" value="Elp3"/>
    <property type="match status" value="1"/>
</dbReference>
<dbReference type="Gene3D" id="2.40.50.140">
    <property type="entry name" value="Nucleic acid-binding proteins"/>
    <property type="match status" value="1"/>
</dbReference>
<accession>A0AAE3AIA7</accession>
<proteinExistence type="inferred from homology"/>
<dbReference type="SFLD" id="SFLDG01061">
    <property type="entry name" value="methylthiotransferase"/>
    <property type="match status" value="1"/>
</dbReference>
<evidence type="ECO:0000259" key="11">
    <source>
        <dbReference type="PROSITE" id="PS51918"/>
    </source>
</evidence>
<dbReference type="SUPFAM" id="SSF102114">
    <property type="entry name" value="Radical SAM enzymes"/>
    <property type="match status" value="1"/>
</dbReference>
<evidence type="ECO:0000259" key="10">
    <source>
        <dbReference type="PROSITE" id="PS51449"/>
    </source>
</evidence>
<dbReference type="GO" id="GO:0035599">
    <property type="term" value="F:aspartic acid methylthiotransferase activity"/>
    <property type="evidence" value="ECO:0007669"/>
    <property type="project" value="TreeGrafter"/>
</dbReference>
<dbReference type="InterPro" id="IPR013848">
    <property type="entry name" value="Methylthiotransferase_N"/>
</dbReference>
<dbReference type="PANTHER" id="PTHR43837">
    <property type="entry name" value="RIBOSOMAL PROTEIN S12 METHYLTHIOTRANSFERASE RIMO"/>
    <property type="match status" value="1"/>
</dbReference>
<comment type="cofactor">
    <cofactor evidence="8">
        <name>[4Fe-4S] cluster</name>
        <dbReference type="ChEBI" id="CHEBI:49883"/>
    </cofactor>
    <text evidence="8">Binds 2 [4Fe-4S] clusters. One cluster is coordinated with 3 cysteines and an exchangeable S-adenosyl-L-methionine.</text>
</comment>
<dbReference type="PANTHER" id="PTHR43837:SF1">
    <property type="entry name" value="RIBOSOMAL PROTEIN US12 METHYLTHIOTRANSFERASE RIMO"/>
    <property type="match status" value="1"/>
</dbReference>
<comment type="similarity">
    <text evidence="8">Belongs to the methylthiotransferase family. RimO subfamily.</text>
</comment>
<evidence type="ECO:0000313" key="12">
    <source>
        <dbReference type="EMBL" id="MCC2130825.1"/>
    </source>
</evidence>
<dbReference type="InterPro" id="IPR058240">
    <property type="entry name" value="rSAM_sf"/>
</dbReference>
<comment type="function">
    <text evidence="8">Catalyzes the methylthiolation of an aspartic acid residue of ribosomal protein uS12.</text>
</comment>
<dbReference type="SFLD" id="SFLDS00029">
    <property type="entry name" value="Radical_SAM"/>
    <property type="match status" value="1"/>
</dbReference>
<dbReference type="GO" id="GO:0035600">
    <property type="term" value="P:tRNA methylthiolation"/>
    <property type="evidence" value="ECO:0007669"/>
    <property type="project" value="UniProtKB-ARBA"/>
</dbReference>
<keyword evidence="4 8" id="KW-0949">S-adenosyl-L-methionine</keyword>
<dbReference type="EC" id="2.8.4.4" evidence="8"/>
<dbReference type="GO" id="GO:0005829">
    <property type="term" value="C:cytosol"/>
    <property type="evidence" value="ECO:0007669"/>
    <property type="project" value="TreeGrafter"/>
</dbReference>
<feature type="binding site" evidence="8">
    <location>
        <position position="153"/>
    </location>
    <ligand>
        <name>[4Fe-4S] cluster</name>
        <dbReference type="ChEBI" id="CHEBI:49883"/>
        <label>2</label>
        <note>4Fe-4S-S-AdoMet</note>
    </ligand>
</feature>
<keyword evidence="7 8" id="KW-0411">Iron-sulfur</keyword>
<dbReference type="Pfam" id="PF04055">
    <property type="entry name" value="Radical_SAM"/>
    <property type="match status" value="1"/>
</dbReference>
<evidence type="ECO:0000256" key="6">
    <source>
        <dbReference type="ARBA" id="ARBA00023004"/>
    </source>
</evidence>
<protein>
    <recommendedName>
        <fullName evidence="8">Ribosomal protein uS12 methylthiotransferase RimO</fullName>
        <shortName evidence="8">uS12 MTTase</shortName>
        <shortName evidence="8">uS12 methylthiotransferase</shortName>
        <ecNumber evidence="8">2.8.4.4</ecNumber>
    </recommendedName>
    <alternativeName>
        <fullName evidence="8">Ribosomal protein uS12 (aspartate-C(3))-methylthiotransferase</fullName>
    </alternativeName>
    <alternativeName>
        <fullName evidence="8">Ribosome maturation factor RimO</fullName>
    </alternativeName>
</protein>
<dbReference type="PROSITE" id="PS01278">
    <property type="entry name" value="MTTASE_RADICAL"/>
    <property type="match status" value="1"/>
</dbReference>
<evidence type="ECO:0000256" key="8">
    <source>
        <dbReference type="HAMAP-Rule" id="MF_01865"/>
    </source>
</evidence>
<keyword evidence="12" id="KW-0689">Ribosomal protein</keyword>
<dbReference type="PROSITE" id="PS50926">
    <property type="entry name" value="TRAM"/>
    <property type="match status" value="1"/>
</dbReference>
<dbReference type="InterPro" id="IPR038135">
    <property type="entry name" value="Methylthiotransferase_N_sf"/>
</dbReference>
<feature type="binding site" evidence="8">
    <location>
        <position position="157"/>
    </location>
    <ligand>
        <name>[4Fe-4S] cluster</name>
        <dbReference type="ChEBI" id="CHEBI:49883"/>
        <label>2</label>
        <note>4Fe-4S-S-AdoMet</note>
    </ligand>
</feature>
<dbReference type="HAMAP" id="MF_01865">
    <property type="entry name" value="MTTase_RimO"/>
    <property type="match status" value="1"/>
</dbReference>
<dbReference type="GO" id="GO:0103039">
    <property type="term" value="F:protein methylthiotransferase activity"/>
    <property type="evidence" value="ECO:0007669"/>
    <property type="project" value="UniProtKB-EC"/>
</dbReference>
<comment type="catalytic activity">
    <reaction evidence="8">
        <text>L-aspartate(89)-[ribosomal protein uS12]-hydrogen + (sulfur carrier)-SH + AH2 + 2 S-adenosyl-L-methionine = 3-methylsulfanyl-L-aspartate(89)-[ribosomal protein uS12]-hydrogen + (sulfur carrier)-H + 5'-deoxyadenosine + L-methionine + A + S-adenosyl-L-homocysteine + 2 H(+)</text>
        <dbReference type="Rhea" id="RHEA:37087"/>
        <dbReference type="Rhea" id="RHEA-COMP:10460"/>
        <dbReference type="Rhea" id="RHEA-COMP:10461"/>
        <dbReference type="Rhea" id="RHEA-COMP:14737"/>
        <dbReference type="Rhea" id="RHEA-COMP:14739"/>
        <dbReference type="ChEBI" id="CHEBI:13193"/>
        <dbReference type="ChEBI" id="CHEBI:15378"/>
        <dbReference type="ChEBI" id="CHEBI:17319"/>
        <dbReference type="ChEBI" id="CHEBI:17499"/>
        <dbReference type="ChEBI" id="CHEBI:29917"/>
        <dbReference type="ChEBI" id="CHEBI:29961"/>
        <dbReference type="ChEBI" id="CHEBI:57844"/>
        <dbReference type="ChEBI" id="CHEBI:57856"/>
        <dbReference type="ChEBI" id="CHEBI:59789"/>
        <dbReference type="ChEBI" id="CHEBI:64428"/>
        <dbReference type="ChEBI" id="CHEBI:73599"/>
        <dbReference type="EC" id="2.8.4.4"/>
    </reaction>
</comment>
<dbReference type="EMBL" id="JAJEPW010000074">
    <property type="protein sequence ID" value="MCC2130825.1"/>
    <property type="molecule type" value="Genomic_DNA"/>
</dbReference>
<dbReference type="InterPro" id="IPR007197">
    <property type="entry name" value="rSAM"/>
</dbReference>
<dbReference type="SFLD" id="SFLDG01082">
    <property type="entry name" value="B12-binding_domain_containing"/>
    <property type="match status" value="1"/>
</dbReference>
<keyword evidence="1 8" id="KW-0004">4Fe-4S</keyword>
<keyword evidence="12" id="KW-0687">Ribonucleoprotein</keyword>
<dbReference type="InterPro" id="IPR020612">
    <property type="entry name" value="Methylthiotransferase_CS"/>
</dbReference>
<dbReference type="Pfam" id="PF00919">
    <property type="entry name" value="UPF0004"/>
    <property type="match status" value="1"/>
</dbReference>
<dbReference type="NCBIfam" id="TIGR00089">
    <property type="entry name" value="MiaB/RimO family radical SAM methylthiotransferase"/>
    <property type="match status" value="1"/>
</dbReference>
<dbReference type="InterPro" id="IPR023404">
    <property type="entry name" value="rSAM_horseshoe"/>
</dbReference>
<dbReference type="Pfam" id="PF18693">
    <property type="entry name" value="TRAM_2"/>
    <property type="match status" value="1"/>
</dbReference>
<evidence type="ECO:0000313" key="13">
    <source>
        <dbReference type="Proteomes" id="UP001199319"/>
    </source>
</evidence>
<dbReference type="CDD" id="cd01335">
    <property type="entry name" value="Radical_SAM"/>
    <property type="match status" value="1"/>
</dbReference>
<dbReference type="Proteomes" id="UP001199319">
    <property type="component" value="Unassembled WGS sequence"/>
</dbReference>
<keyword evidence="5 8" id="KW-0479">Metal-binding</keyword>